<dbReference type="AlphaFoldDB" id="A0A2T3ZIA5"/>
<keyword evidence="3" id="KW-1185">Reference proteome</keyword>
<keyword evidence="1" id="KW-1133">Transmembrane helix</keyword>
<gene>
    <name evidence="2" type="ORF">M441DRAFT_350852</name>
</gene>
<keyword evidence="1" id="KW-0812">Transmembrane</keyword>
<protein>
    <submittedName>
        <fullName evidence="2">Uncharacterized protein</fullName>
    </submittedName>
</protein>
<feature type="transmembrane region" description="Helical" evidence="1">
    <location>
        <begin position="26"/>
        <end position="45"/>
    </location>
</feature>
<organism evidence="2 3">
    <name type="scientific">Trichoderma asperellum (strain ATCC 204424 / CBS 433.97 / NBRC 101777)</name>
    <dbReference type="NCBI Taxonomy" id="1042311"/>
    <lineage>
        <taxon>Eukaryota</taxon>
        <taxon>Fungi</taxon>
        <taxon>Dikarya</taxon>
        <taxon>Ascomycota</taxon>
        <taxon>Pezizomycotina</taxon>
        <taxon>Sordariomycetes</taxon>
        <taxon>Hypocreomycetidae</taxon>
        <taxon>Hypocreales</taxon>
        <taxon>Hypocreaceae</taxon>
        <taxon>Trichoderma</taxon>
    </lineage>
</organism>
<evidence type="ECO:0000313" key="3">
    <source>
        <dbReference type="Proteomes" id="UP000240493"/>
    </source>
</evidence>
<dbReference type="Proteomes" id="UP000240493">
    <property type="component" value="Unassembled WGS sequence"/>
</dbReference>
<keyword evidence="1" id="KW-0472">Membrane</keyword>
<proteinExistence type="predicted"/>
<sequence length="79" mass="8884">MNGEIRSCVTWPSATMGAIMREGDEILFIWCSATCIISTLSPSLTYYVQRYATQTQVLAPFFLVTITQLMMNVTLQGRI</sequence>
<accession>A0A2T3ZIA5</accession>
<evidence type="ECO:0000313" key="2">
    <source>
        <dbReference type="EMBL" id="PTB44544.1"/>
    </source>
</evidence>
<reference evidence="2 3" key="1">
    <citation type="submission" date="2016-07" db="EMBL/GenBank/DDBJ databases">
        <title>Multiple horizontal gene transfer events from other fungi enriched the ability of initially mycotrophic Trichoderma (Ascomycota) to feed on dead plant biomass.</title>
        <authorList>
            <consortium name="DOE Joint Genome Institute"/>
            <person name="Aerts A."/>
            <person name="Atanasova L."/>
            <person name="Chenthamara K."/>
            <person name="Zhang J."/>
            <person name="Grujic M."/>
            <person name="Henrissat B."/>
            <person name="Kuo A."/>
            <person name="Salamov A."/>
            <person name="Lipzen A."/>
            <person name="Labutti K."/>
            <person name="Barry K."/>
            <person name="Miao Y."/>
            <person name="Rahimi M.J."/>
            <person name="Shen Q."/>
            <person name="Grigoriev I.V."/>
            <person name="Kubicek C.P."/>
            <person name="Druzhinina I.S."/>
        </authorList>
    </citation>
    <scope>NUCLEOTIDE SEQUENCE [LARGE SCALE GENOMIC DNA]</scope>
    <source>
        <strain evidence="2 3">CBS 433.97</strain>
    </source>
</reference>
<evidence type="ECO:0000256" key="1">
    <source>
        <dbReference type="SAM" id="Phobius"/>
    </source>
</evidence>
<dbReference type="EMBL" id="KZ679258">
    <property type="protein sequence ID" value="PTB44544.1"/>
    <property type="molecule type" value="Genomic_DNA"/>
</dbReference>
<name>A0A2T3ZIA5_TRIA4</name>
<feature type="transmembrane region" description="Helical" evidence="1">
    <location>
        <begin position="57"/>
        <end position="75"/>
    </location>
</feature>